<feature type="signal peptide" evidence="2">
    <location>
        <begin position="1"/>
        <end position="22"/>
    </location>
</feature>
<gene>
    <name evidence="3" type="ORF">Vafri_20820</name>
</gene>
<dbReference type="EMBL" id="BNCO01000098">
    <property type="protein sequence ID" value="GIL67431.1"/>
    <property type="molecule type" value="Genomic_DNA"/>
</dbReference>
<feature type="region of interest" description="Disordered" evidence="1">
    <location>
        <begin position="194"/>
        <end position="237"/>
    </location>
</feature>
<evidence type="ECO:0000313" key="3">
    <source>
        <dbReference type="EMBL" id="GIL67431.1"/>
    </source>
</evidence>
<feature type="chain" id="PRO_5035324817" evidence="2">
    <location>
        <begin position="23"/>
        <end position="272"/>
    </location>
</feature>
<sequence>MRQCLFPRGVFLFVLSIDVLLQFQTQPSSEEHRRPSRDPSKPANACAAVNKYRTLVAALPAINIRPQRKLSHPPAAPTAKTQKGEDPSEAQIDFLRKQLAEIQASVAMLLTKKTGRGNSYPGRSSAGYAFSPNSSPTAEQLLHHLKVQEQNLRLGIAMALQELNLQRPDGGRRLPEAEEHYRAVIASLEATAASDQTTDAVAPPGAASGGGVRSGPAAPPPVQSRGGPSSLRPLDGDVNPRVTRLGVIGNLAALLLEADRPHEALRELDRAL</sequence>
<feature type="compositionally biased region" description="Basic and acidic residues" evidence="1">
    <location>
        <begin position="29"/>
        <end position="40"/>
    </location>
</feature>
<evidence type="ECO:0000256" key="1">
    <source>
        <dbReference type="SAM" id="MobiDB-lite"/>
    </source>
</evidence>
<comment type="caution">
    <text evidence="3">The sequence shown here is derived from an EMBL/GenBank/DDBJ whole genome shotgun (WGS) entry which is preliminary data.</text>
</comment>
<proteinExistence type="predicted"/>
<reference evidence="3" key="1">
    <citation type="journal article" date="2021" name="Proc. Natl. Acad. Sci. U.S.A.">
        <title>Three genomes in the algal genus Volvox reveal the fate of a haploid sex-determining region after a transition to homothallism.</title>
        <authorList>
            <person name="Yamamoto K."/>
            <person name="Hamaji T."/>
            <person name="Kawai-Toyooka H."/>
            <person name="Matsuzaki R."/>
            <person name="Takahashi F."/>
            <person name="Nishimura Y."/>
            <person name="Kawachi M."/>
            <person name="Noguchi H."/>
            <person name="Minakuchi Y."/>
            <person name="Umen J.G."/>
            <person name="Toyoda A."/>
            <person name="Nozaki H."/>
        </authorList>
    </citation>
    <scope>NUCLEOTIDE SEQUENCE</scope>
    <source>
        <strain evidence="3">NIES-3780</strain>
    </source>
</reference>
<name>A0A8J4BUF5_9CHLO</name>
<dbReference type="AlphaFoldDB" id="A0A8J4BUF5"/>
<feature type="region of interest" description="Disordered" evidence="1">
    <location>
        <begin position="66"/>
        <end position="88"/>
    </location>
</feature>
<keyword evidence="4" id="KW-1185">Reference proteome</keyword>
<protein>
    <submittedName>
        <fullName evidence="3">Uncharacterized protein</fullName>
    </submittedName>
</protein>
<feature type="region of interest" description="Disordered" evidence="1">
    <location>
        <begin position="25"/>
        <end position="44"/>
    </location>
</feature>
<evidence type="ECO:0000256" key="2">
    <source>
        <dbReference type="SAM" id="SignalP"/>
    </source>
</evidence>
<keyword evidence="2" id="KW-0732">Signal</keyword>
<evidence type="ECO:0000313" key="4">
    <source>
        <dbReference type="Proteomes" id="UP000747399"/>
    </source>
</evidence>
<organism evidence="3 4">
    <name type="scientific">Volvox africanus</name>
    <dbReference type="NCBI Taxonomy" id="51714"/>
    <lineage>
        <taxon>Eukaryota</taxon>
        <taxon>Viridiplantae</taxon>
        <taxon>Chlorophyta</taxon>
        <taxon>core chlorophytes</taxon>
        <taxon>Chlorophyceae</taxon>
        <taxon>CS clade</taxon>
        <taxon>Chlamydomonadales</taxon>
        <taxon>Volvocaceae</taxon>
        <taxon>Volvox</taxon>
    </lineage>
</organism>
<feature type="non-terminal residue" evidence="3">
    <location>
        <position position="272"/>
    </location>
</feature>
<accession>A0A8J4BUF5</accession>
<dbReference type="Proteomes" id="UP000747399">
    <property type="component" value="Unassembled WGS sequence"/>
</dbReference>